<accession>A0A0F9RHZ7</accession>
<reference evidence="1" key="1">
    <citation type="journal article" date="2015" name="Nature">
        <title>Complex archaea that bridge the gap between prokaryotes and eukaryotes.</title>
        <authorList>
            <person name="Spang A."/>
            <person name="Saw J.H."/>
            <person name="Jorgensen S.L."/>
            <person name="Zaremba-Niedzwiedzka K."/>
            <person name="Martijn J."/>
            <person name="Lind A.E."/>
            <person name="van Eijk R."/>
            <person name="Schleper C."/>
            <person name="Guy L."/>
            <person name="Ettema T.J."/>
        </authorList>
    </citation>
    <scope>NUCLEOTIDE SEQUENCE</scope>
</reference>
<gene>
    <name evidence="1" type="ORF">LCGC14_0575250</name>
</gene>
<name>A0A0F9RHZ7_9ZZZZ</name>
<proteinExistence type="predicted"/>
<comment type="caution">
    <text evidence="1">The sequence shown here is derived from an EMBL/GenBank/DDBJ whole genome shotgun (WGS) entry which is preliminary data.</text>
</comment>
<dbReference type="EMBL" id="LAZR01000856">
    <property type="protein sequence ID" value="KKN56130.1"/>
    <property type="molecule type" value="Genomic_DNA"/>
</dbReference>
<protein>
    <submittedName>
        <fullName evidence="1">Uncharacterized protein</fullName>
    </submittedName>
</protein>
<sequence>MDLTLVVILSILVLIVAVLRGLQALKHTRDTYRGAEPGTGYHEIDATYHSGGGGGGHQTTYRIPRDPQEYAKRFIPKDKPK</sequence>
<dbReference type="AlphaFoldDB" id="A0A0F9RHZ7"/>
<evidence type="ECO:0000313" key="1">
    <source>
        <dbReference type="EMBL" id="KKN56130.1"/>
    </source>
</evidence>
<organism evidence="1">
    <name type="scientific">marine sediment metagenome</name>
    <dbReference type="NCBI Taxonomy" id="412755"/>
    <lineage>
        <taxon>unclassified sequences</taxon>
        <taxon>metagenomes</taxon>
        <taxon>ecological metagenomes</taxon>
    </lineage>
</organism>